<dbReference type="RefSeq" id="WP_160381486.1">
    <property type="nucleotide sequence ID" value="NZ_WNXQ01000002.1"/>
</dbReference>
<dbReference type="GO" id="GO:0003677">
    <property type="term" value="F:DNA binding"/>
    <property type="evidence" value="ECO:0007669"/>
    <property type="project" value="UniProtKB-UniRule"/>
</dbReference>
<reference evidence="6 7" key="1">
    <citation type="submission" date="2019-11" db="EMBL/GenBank/DDBJ databases">
        <title>Pseudooceanicola pacifica sp. nov., isolated from deep-sea sediment of the Pacific Ocean.</title>
        <authorList>
            <person name="Lyu L."/>
        </authorList>
    </citation>
    <scope>NUCLEOTIDE SEQUENCE [LARGE SCALE GENOMIC DNA]</scope>
    <source>
        <strain evidence="6 7">216_PA32_1</strain>
    </source>
</reference>
<dbReference type="PROSITE" id="PS50977">
    <property type="entry name" value="HTH_TETR_2"/>
    <property type="match status" value="1"/>
</dbReference>
<feature type="domain" description="HTH tetR-type" evidence="5">
    <location>
        <begin position="9"/>
        <end position="69"/>
    </location>
</feature>
<dbReference type="PANTHER" id="PTHR47506">
    <property type="entry name" value="TRANSCRIPTIONAL REGULATORY PROTEIN"/>
    <property type="match status" value="1"/>
</dbReference>
<accession>A0A844VZJ8</accession>
<sequence length="188" mass="19401">MTEPAPAPHPTRERLIRSALQLFQSRGYHDVGLAELLQVAGCPKGSLYHHFPGGKAALAVAVIDWLRDEMVTGFAKSEARAIPAGKQIELLFGGTAKWLEGNGYAQGALLAVMAQEVVPQDEVLTKAVHAAMRAGIDAFAASLAAGGGDGSLAGPVMAMLDGAVAQARAARSPAPVMQAQAAALRLLG</sequence>
<dbReference type="SUPFAM" id="SSF46689">
    <property type="entry name" value="Homeodomain-like"/>
    <property type="match status" value="1"/>
</dbReference>
<dbReference type="Gene3D" id="1.10.357.10">
    <property type="entry name" value="Tetracycline Repressor, domain 2"/>
    <property type="match status" value="1"/>
</dbReference>
<dbReference type="InterPro" id="IPR054156">
    <property type="entry name" value="YxaF_TetR_C"/>
</dbReference>
<keyword evidence="7" id="KW-1185">Reference proteome</keyword>
<dbReference type="InterPro" id="IPR036271">
    <property type="entry name" value="Tet_transcr_reg_TetR-rel_C_sf"/>
</dbReference>
<gene>
    <name evidence="6" type="ORF">GLS40_04190</name>
</gene>
<dbReference type="Pfam" id="PF21993">
    <property type="entry name" value="TetR_C_13_2"/>
    <property type="match status" value="1"/>
</dbReference>
<evidence type="ECO:0000256" key="4">
    <source>
        <dbReference type="PROSITE-ProRule" id="PRU00335"/>
    </source>
</evidence>
<name>A0A844VZJ8_9RHOB</name>
<dbReference type="PANTHER" id="PTHR47506:SF3">
    <property type="entry name" value="HTH-TYPE TRANSCRIPTIONAL REGULATOR LMRA"/>
    <property type="match status" value="1"/>
</dbReference>
<keyword evidence="3" id="KW-0804">Transcription</keyword>
<proteinExistence type="predicted"/>
<dbReference type="PRINTS" id="PR00455">
    <property type="entry name" value="HTHTETR"/>
</dbReference>
<dbReference type="Pfam" id="PF00440">
    <property type="entry name" value="TetR_N"/>
    <property type="match status" value="1"/>
</dbReference>
<evidence type="ECO:0000313" key="6">
    <source>
        <dbReference type="EMBL" id="MWB77216.1"/>
    </source>
</evidence>
<protein>
    <submittedName>
        <fullName evidence="6">TetR family transcriptional regulator</fullName>
    </submittedName>
</protein>
<keyword evidence="2 4" id="KW-0238">DNA-binding</keyword>
<dbReference type="InterPro" id="IPR001647">
    <property type="entry name" value="HTH_TetR"/>
</dbReference>
<organism evidence="6 7">
    <name type="scientific">Pseudooceanicola pacificus</name>
    <dbReference type="NCBI Taxonomy" id="2676438"/>
    <lineage>
        <taxon>Bacteria</taxon>
        <taxon>Pseudomonadati</taxon>
        <taxon>Pseudomonadota</taxon>
        <taxon>Alphaproteobacteria</taxon>
        <taxon>Rhodobacterales</taxon>
        <taxon>Paracoccaceae</taxon>
        <taxon>Pseudooceanicola</taxon>
    </lineage>
</organism>
<evidence type="ECO:0000313" key="7">
    <source>
        <dbReference type="Proteomes" id="UP000443843"/>
    </source>
</evidence>
<dbReference type="InterPro" id="IPR009057">
    <property type="entry name" value="Homeodomain-like_sf"/>
</dbReference>
<dbReference type="EMBL" id="WNXQ01000002">
    <property type="protein sequence ID" value="MWB77216.1"/>
    <property type="molecule type" value="Genomic_DNA"/>
</dbReference>
<dbReference type="AlphaFoldDB" id="A0A844VZJ8"/>
<comment type="caution">
    <text evidence="6">The sequence shown here is derived from an EMBL/GenBank/DDBJ whole genome shotgun (WGS) entry which is preliminary data.</text>
</comment>
<evidence type="ECO:0000256" key="3">
    <source>
        <dbReference type="ARBA" id="ARBA00023163"/>
    </source>
</evidence>
<evidence type="ECO:0000256" key="2">
    <source>
        <dbReference type="ARBA" id="ARBA00023125"/>
    </source>
</evidence>
<keyword evidence="1" id="KW-0805">Transcription regulation</keyword>
<dbReference type="SUPFAM" id="SSF48498">
    <property type="entry name" value="Tetracyclin repressor-like, C-terminal domain"/>
    <property type="match status" value="1"/>
</dbReference>
<dbReference type="Proteomes" id="UP000443843">
    <property type="component" value="Unassembled WGS sequence"/>
</dbReference>
<evidence type="ECO:0000256" key="1">
    <source>
        <dbReference type="ARBA" id="ARBA00023015"/>
    </source>
</evidence>
<evidence type="ECO:0000259" key="5">
    <source>
        <dbReference type="PROSITE" id="PS50977"/>
    </source>
</evidence>
<feature type="DNA-binding region" description="H-T-H motif" evidence="4">
    <location>
        <begin position="32"/>
        <end position="51"/>
    </location>
</feature>